<evidence type="ECO:0000256" key="1">
    <source>
        <dbReference type="SAM" id="Coils"/>
    </source>
</evidence>
<gene>
    <name evidence="3" type="ORF">BDQ12DRAFT_602139</name>
</gene>
<dbReference type="STRING" id="68775.A0A5C3M643"/>
<feature type="compositionally biased region" description="Basic residues" evidence="2">
    <location>
        <begin position="417"/>
        <end position="429"/>
    </location>
</feature>
<dbReference type="EMBL" id="ML213597">
    <property type="protein sequence ID" value="TFK40367.1"/>
    <property type="molecule type" value="Genomic_DNA"/>
</dbReference>
<dbReference type="AlphaFoldDB" id="A0A5C3M643"/>
<evidence type="ECO:0000256" key="2">
    <source>
        <dbReference type="SAM" id="MobiDB-lite"/>
    </source>
</evidence>
<accession>A0A5C3M643</accession>
<dbReference type="Proteomes" id="UP000308652">
    <property type="component" value="Unassembled WGS sequence"/>
</dbReference>
<feature type="compositionally biased region" description="Basic and acidic residues" evidence="2">
    <location>
        <begin position="343"/>
        <end position="358"/>
    </location>
</feature>
<name>A0A5C3M643_9AGAR</name>
<reference evidence="3 4" key="1">
    <citation type="journal article" date="2019" name="Nat. Ecol. Evol.">
        <title>Megaphylogeny resolves global patterns of mushroom evolution.</title>
        <authorList>
            <person name="Varga T."/>
            <person name="Krizsan K."/>
            <person name="Foldi C."/>
            <person name="Dima B."/>
            <person name="Sanchez-Garcia M."/>
            <person name="Sanchez-Ramirez S."/>
            <person name="Szollosi G.J."/>
            <person name="Szarkandi J.G."/>
            <person name="Papp V."/>
            <person name="Albert L."/>
            <person name="Andreopoulos W."/>
            <person name="Angelini C."/>
            <person name="Antonin V."/>
            <person name="Barry K.W."/>
            <person name="Bougher N.L."/>
            <person name="Buchanan P."/>
            <person name="Buyck B."/>
            <person name="Bense V."/>
            <person name="Catcheside P."/>
            <person name="Chovatia M."/>
            <person name="Cooper J."/>
            <person name="Damon W."/>
            <person name="Desjardin D."/>
            <person name="Finy P."/>
            <person name="Geml J."/>
            <person name="Haridas S."/>
            <person name="Hughes K."/>
            <person name="Justo A."/>
            <person name="Karasinski D."/>
            <person name="Kautmanova I."/>
            <person name="Kiss B."/>
            <person name="Kocsube S."/>
            <person name="Kotiranta H."/>
            <person name="LaButti K.M."/>
            <person name="Lechner B.E."/>
            <person name="Liimatainen K."/>
            <person name="Lipzen A."/>
            <person name="Lukacs Z."/>
            <person name="Mihaltcheva S."/>
            <person name="Morgado L.N."/>
            <person name="Niskanen T."/>
            <person name="Noordeloos M.E."/>
            <person name="Ohm R.A."/>
            <person name="Ortiz-Santana B."/>
            <person name="Ovrebo C."/>
            <person name="Racz N."/>
            <person name="Riley R."/>
            <person name="Savchenko A."/>
            <person name="Shiryaev A."/>
            <person name="Soop K."/>
            <person name="Spirin V."/>
            <person name="Szebenyi C."/>
            <person name="Tomsovsky M."/>
            <person name="Tulloss R.E."/>
            <person name="Uehling J."/>
            <person name="Grigoriev I.V."/>
            <person name="Vagvolgyi C."/>
            <person name="Papp T."/>
            <person name="Martin F.M."/>
            <person name="Miettinen O."/>
            <person name="Hibbett D.S."/>
            <person name="Nagy L.G."/>
        </authorList>
    </citation>
    <scope>NUCLEOTIDE SEQUENCE [LARGE SCALE GENOMIC DNA]</scope>
    <source>
        <strain evidence="3 4">CBS 166.37</strain>
    </source>
</reference>
<sequence length="611" mass="68655">MSGRVTTPLRSAPPSLEAANQAQIGDLVQRNRTLENANRKLSEQVALEVARGKEVVSEIRDRWAIEKKEWRDGCDELLSCYRIVQQQTIIELQKERTNVLKEQEILRNEKLQRLQRDYRILKFQSTEAELEDRIAVLESERGELVAEHEATVKRLKGECAEYATQLRAKGNDVSATEQEFTYSLITSLLISILFYFLQKKLNKLREEHVHLQALFETNASKLERTTLQLEGAQTKCSELERANDELKRASADLKRQLDKWQSLETKGDEEASTQRKKRIELELQLKALNEQFEKKREEDAQVLAKEKRRVEKMKELVQQWQDESEKRIRHAAEADEELAQTQEEVKQLKAELDAERKPTAKPNSQQAAKPGPRSRQTTVLGSEVEAGPSQPKKTAKSRAKSVDNDIEEVEEPPSAKLKPKPKPKSKAKPKQASPPPEDNDSNIQDIAEVPKKGKGKAKTKAIDVDSDSDSAPPPPPTGKGKRKARDEDDDGEIKIDQQSTAMKTKKGKAGSQTRETSVKPRRKAGAGSRAGSVMPSQVDSEGEEENAAPKKKKRKINIFPSTADKSAFNFGTTSYFVQNLDIPSMLSPLKDSEVVPSRSTSSYGCLMLATG</sequence>
<proteinExistence type="predicted"/>
<keyword evidence="4" id="KW-1185">Reference proteome</keyword>
<feature type="coiled-coil region" evidence="1">
    <location>
        <begin position="89"/>
        <end position="165"/>
    </location>
</feature>
<evidence type="ECO:0000313" key="3">
    <source>
        <dbReference type="EMBL" id="TFK40367.1"/>
    </source>
</evidence>
<feature type="region of interest" description="Disordered" evidence="2">
    <location>
        <begin position="336"/>
        <end position="553"/>
    </location>
</feature>
<organism evidence="3 4">
    <name type="scientific">Crucibulum laeve</name>
    <dbReference type="NCBI Taxonomy" id="68775"/>
    <lineage>
        <taxon>Eukaryota</taxon>
        <taxon>Fungi</taxon>
        <taxon>Dikarya</taxon>
        <taxon>Basidiomycota</taxon>
        <taxon>Agaricomycotina</taxon>
        <taxon>Agaricomycetes</taxon>
        <taxon>Agaricomycetidae</taxon>
        <taxon>Agaricales</taxon>
        <taxon>Agaricineae</taxon>
        <taxon>Nidulariaceae</taxon>
        <taxon>Crucibulum</taxon>
    </lineage>
</organism>
<evidence type="ECO:0000313" key="4">
    <source>
        <dbReference type="Proteomes" id="UP000308652"/>
    </source>
</evidence>
<dbReference type="OrthoDB" id="2681654at2759"/>
<keyword evidence="1" id="KW-0175">Coiled coil</keyword>
<protein>
    <submittedName>
        <fullName evidence="3">Uncharacterized protein</fullName>
    </submittedName>
</protein>